<dbReference type="OrthoDB" id="9977060at2"/>
<accession>U5E612</accession>
<protein>
    <submittedName>
        <fullName evidence="2">Uncharacterized protein</fullName>
    </submittedName>
</protein>
<feature type="transmembrane region" description="Helical" evidence="1">
    <location>
        <begin position="135"/>
        <end position="157"/>
    </location>
</feature>
<proteinExistence type="predicted"/>
<name>U5E612_NOCAS</name>
<gene>
    <name evidence="2" type="ORF">NCAST_30_00570</name>
</gene>
<dbReference type="GeneID" id="91516992"/>
<feature type="transmembrane region" description="Helical" evidence="1">
    <location>
        <begin position="92"/>
        <end position="115"/>
    </location>
</feature>
<dbReference type="AlphaFoldDB" id="U5E612"/>
<feature type="transmembrane region" description="Helical" evidence="1">
    <location>
        <begin position="201"/>
        <end position="224"/>
    </location>
</feature>
<dbReference type="EMBL" id="BAFO02000030">
    <property type="protein sequence ID" value="GAD85287.1"/>
    <property type="molecule type" value="Genomic_DNA"/>
</dbReference>
<reference evidence="2 3" key="1">
    <citation type="journal article" date="2014" name="BMC Genomics">
        <title>Genome based analysis of type-I polyketide synthase and nonribosomal peptide synthetase gene clusters in seven strains of five representative Nocardia species.</title>
        <authorList>
            <person name="Komaki H."/>
            <person name="Ichikawa N."/>
            <person name="Hosoyama A."/>
            <person name="Takahashi-Nakaguchi A."/>
            <person name="Matsuzawa T."/>
            <person name="Suzuki K."/>
            <person name="Fujita N."/>
            <person name="Gonoi T."/>
        </authorList>
    </citation>
    <scope>NUCLEOTIDE SEQUENCE [LARGE SCALE GENOMIC DNA]</scope>
    <source>
        <strain evidence="2 3">NBRC 15531</strain>
    </source>
</reference>
<evidence type="ECO:0000313" key="2">
    <source>
        <dbReference type="EMBL" id="GAD85287.1"/>
    </source>
</evidence>
<comment type="caution">
    <text evidence="2">The sequence shown here is derived from an EMBL/GenBank/DDBJ whole genome shotgun (WGS) entry which is preliminary data.</text>
</comment>
<feature type="transmembrane region" description="Helical" evidence="1">
    <location>
        <begin position="169"/>
        <end position="189"/>
    </location>
</feature>
<feature type="transmembrane region" description="Helical" evidence="1">
    <location>
        <begin position="51"/>
        <end position="71"/>
    </location>
</feature>
<dbReference type="Proteomes" id="UP000017048">
    <property type="component" value="Unassembled WGS sequence"/>
</dbReference>
<keyword evidence="1" id="KW-0472">Membrane</keyword>
<keyword evidence="3" id="KW-1185">Reference proteome</keyword>
<evidence type="ECO:0000256" key="1">
    <source>
        <dbReference type="SAM" id="Phobius"/>
    </source>
</evidence>
<keyword evidence="1" id="KW-0812">Transmembrane</keyword>
<sequence>MAGGAIPAAASLPEQGRRTWIRRTGINIDVFDSTAPDVWSLLQQLFSDQPWVVFLAGLLSWVATILGVFRASRHGLRLLSERDDLLGTGIRIGIAAILMVVPMTWIVCTVVWGNLYQYIFTGLFLVDEPARPTSWLGVSVGAVVLVGYVVSVCVEVVKKLLDGAISEALSSALGGGALPGLPAALLTVVHRNDDGPSWAVASGVVFVGGFLVAPVIVAICVRLCSEK</sequence>
<evidence type="ECO:0000313" key="3">
    <source>
        <dbReference type="Proteomes" id="UP000017048"/>
    </source>
</evidence>
<organism evidence="2 3">
    <name type="scientific">Nocardia asteroides NBRC 15531</name>
    <dbReference type="NCBI Taxonomy" id="1110697"/>
    <lineage>
        <taxon>Bacteria</taxon>
        <taxon>Bacillati</taxon>
        <taxon>Actinomycetota</taxon>
        <taxon>Actinomycetes</taxon>
        <taxon>Mycobacteriales</taxon>
        <taxon>Nocardiaceae</taxon>
        <taxon>Nocardia</taxon>
    </lineage>
</organism>
<dbReference type="STRING" id="1824.SAMN05444423_105392"/>
<dbReference type="RefSeq" id="WP_019049063.1">
    <property type="nucleotide sequence ID" value="NZ_BAFO02000030.1"/>
</dbReference>
<keyword evidence="1" id="KW-1133">Transmembrane helix</keyword>